<keyword evidence="1" id="KW-0547">Nucleotide-binding</keyword>
<dbReference type="PROSITE" id="PS50893">
    <property type="entry name" value="ABC_TRANSPORTER_2"/>
    <property type="match status" value="2"/>
</dbReference>
<accession>A0ABV3ERC9</accession>
<dbReference type="InterPro" id="IPR003593">
    <property type="entry name" value="AAA+_ATPase"/>
</dbReference>
<proteinExistence type="predicted"/>
<dbReference type="InterPro" id="IPR027417">
    <property type="entry name" value="P-loop_NTPase"/>
</dbReference>
<dbReference type="Proteomes" id="UP001551584">
    <property type="component" value="Unassembled WGS sequence"/>
</dbReference>
<dbReference type="InterPro" id="IPR003439">
    <property type="entry name" value="ABC_transporter-like_ATP-bd"/>
</dbReference>
<evidence type="ECO:0000256" key="3">
    <source>
        <dbReference type="SAM" id="MobiDB-lite"/>
    </source>
</evidence>
<dbReference type="InterPro" id="IPR017871">
    <property type="entry name" value="ABC_transporter-like_CS"/>
</dbReference>
<sequence length="595" mass="62718">MPGDEPTSGAVDGAGSFQLVLDDLTLSPGGRALLDGVRQSVAPGERVGVVGENGSGKSTLLRVLAGLEPPAGGLVRLGAPGGVGHLPQVPRLPPEDTVQDAVDHALAGLRALESSLRETERALSAAGPEETGPLLAAYGDLLEAFEARDGYAADARVAAATHGLGLGRITPDRRLGSLSGGEQARLGLACVLAASPQLLLLDEPTNHLDASALEWLEGRLRSHRGTVVVVSHDRLFLERVATALWEVDAERRTVHRHGGGYAGYLRARTAARRRWERDHRDWLAQVAEQRELAGRAADRMASGARRAATAERSNQRHQRGVERQISARIRNARERLRRLEENPVPRPPEPLRFRTPATAAPDDGPGPSTAEAAGVSGPVTADAPGTAAPGGVGPAVAPGAGGEDEAVAELLDVRVGRRLDVGAFSVARGERVLVTGPNGAGKSTLLGVLAGHLAPDRGACRRTPRTAWLPQETVVAHPRRSLLDAYAEGLPGMPEEHREALLALGLFAPSALTTAVGDLSVGQARRLDLARVLREPADLLLLDEPTNHLSPGLVEDLEDALAAWPGALVVVSHDRMFTHRFAGRRLRLEAGRPVG</sequence>
<evidence type="ECO:0000313" key="5">
    <source>
        <dbReference type="EMBL" id="MEU9578729.1"/>
    </source>
</evidence>
<dbReference type="PANTHER" id="PTHR42855">
    <property type="entry name" value="ABC TRANSPORTER ATP-BINDING SUBUNIT"/>
    <property type="match status" value="1"/>
</dbReference>
<organism evidence="5 6">
    <name type="scientific">Streptomyces chilikensis</name>
    <dbReference type="NCBI Taxonomy" id="1194079"/>
    <lineage>
        <taxon>Bacteria</taxon>
        <taxon>Bacillati</taxon>
        <taxon>Actinomycetota</taxon>
        <taxon>Actinomycetes</taxon>
        <taxon>Kitasatosporales</taxon>
        <taxon>Streptomycetaceae</taxon>
        <taxon>Streptomyces</taxon>
    </lineage>
</organism>
<name>A0ABV3ERC9_9ACTN</name>
<dbReference type="Pfam" id="PF00005">
    <property type="entry name" value="ABC_tran"/>
    <property type="match status" value="2"/>
</dbReference>
<evidence type="ECO:0000313" key="6">
    <source>
        <dbReference type="Proteomes" id="UP001551584"/>
    </source>
</evidence>
<dbReference type="SUPFAM" id="SSF52540">
    <property type="entry name" value="P-loop containing nucleoside triphosphate hydrolases"/>
    <property type="match status" value="2"/>
</dbReference>
<evidence type="ECO:0000256" key="1">
    <source>
        <dbReference type="ARBA" id="ARBA00022741"/>
    </source>
</evidence>
<dbReference type="GO" id="GO:0005524">
    <property type="term" value="F:ATP binding"/>
    <property type="evidence" value="ECO:0007669"/>
    <property type="project" value="UniProtKB-KW"/>
</dbReference>
<evidence type="ECO:0000256" key="2">
    <source>
        <dbReference type="ARBA" id="ARBA00022840"/>
    </source>
</evidence>
<dbReference type="PANTHER" id="PTHR42855:SF2">
    <property type="entry name" value="DRUG RESISTANCE ABC TRANSPORTER,ATP-BINDING PROTEIN"/>
    <property type="match status" value="1"/>
</dbReference>
<dbReference type="PROSITE" id="PS00211">
    <property type="entry name" value="ABC_TRANSPORTER_1"/>
    <property type="match status" value="2"/>
</dbReference>
<keyword evidence="6" id="KW-1185">Reference proteome</keyword>
<dbReference type="EMBL" id="JBEZNA010000033">
    <property type="protein sequence ID" value="MEU9578729.1"/>
    <property type="molecule type" value="Genomic_DNA"/>
</dbReference>
<evidence type="ECO:0000259" key="4">
    <source>
        <dbReference type="PROSITE" id="PS50893"/>
    </source>
</evidence>
<feature type="compositionally biased region" description="Low complexity" evidence="3">
    <location>
        <begin position="377"/>
        <end position="387"/>
    </location>
</feature>
<dbReference type="RefSeq" id="WP_359273034.1">
    <property type="nucleotide sequence ID" value="NZ_JBEZNA010000033.1"/>
</dbReference>
<protein>
    <submittedName>
        <fullName evidence="5">ABC-F family ATP-binding cassette domain-containing protein</fullName>
    </submittedName>
</protein>
<feature type="compositionally biased region" description="Basic and acidic residues" evidence="3">
    <location>
        <begin position="331"/>
        <end position="343"/>
    </location>
</feature>
<feature type="region of interest" description="Disordered" evidence="3">
    <location>
        <begin position="295"/>
        <end position="395"/>
    </location>
</feature>
<keyword evidence="2 5" id="KW-0067">ATP-binding</keyword>
<dbReference type="InterPro" id="IPR051309">
    <property type="entry name" value="ABCF_ATPase"/>
</dbReference>
<dbReference type="SMART" id="SM00382">
    <property type="entry name" value="AAA"/>
    <property type="match status" value="2"/>
</dbReference>
<reference evidence="5 6" key="1">
    <citation type="submission" date="2024-06" db="EMBL/GenBank/DDBJ databases">
        <title>The Natural Products Discovery Center: Release of the First 8490 Sequenced Strains for Exploring Actinobacteria Biosynthetic Diversity.</title>
        <authorList>
            <person name="Kalkreuter E."/>
            <person name="Kautsar S.A."/>
            <person name="Yang D."/>
            <person name="Bader C.D."/>
            <person name="Teijaro C.N."/>
            <person name="Fluegel L."/>
            <person name="Davis C.M."/>
            <person name="Simpson J.R."/>
            <person name="Lauterbach L."/>
            <person name="Steele A.D."/>
            <person name="Gui C."/>
            <person name="Meng S."/>
            <person name="Li G."/>
            <person name="Viehrig K."/>
            <person name="Ye F."/>
            <person name="Su P."/>
            <person name="Kiefer A.F."/>
            <person name="Nichols A."/>
            <person name="Cepeda A.J."/>
            <person name="Yan W."/>
            <person name="Fan B."/>
            <person name="Jiang Y."/>
            <person name="Adhikari A."/>
            <person name="Zheng C.-J."/>
            <person name="Schuster L."/>
            <person name="Cowan T.M."/>
            <person name="Smanski M.J."/>
            <person name="Chevrette M.G."/>
            <person name="De Carvalho L.P.S."/>
            <person name="Shen B."/>
        </authorList>
    </citation>
    <scope>NUCLEOTIDE SEQUENCE [LARGE SCALE GENOMIC DNA]</scope>
    <source>
        <strain evidence="5 6">NPDC048117</strain>
    </source>
</reference>
<dbReference type="CDD" id="cd03221">
    <property type="entry name" value="ABCF_EF-3"/>
    <property type="match status" value="1"/>
</dbReference>
<comment type="caution">
    <text evidence="5">The sequence shown here is derived from an EMBL/GenBank/DDBJ whole genome shotgun (WGS) entry which is preliminary data.</text>
</comment>
<gene>
    <name evidence="5" type="ORF">AB0D95_15945</name>
</gene>
<feature type="compositionally biased region" description="Low complexity" evidence="3">
    <location>
        <begin position="353"/>
        <end position="367"/>
    </location>
</feature>
<feature type="domain" description="ABC transporter" evidence="4">
    <location>
        <begin position="402"/>
        <end position="594"/>
    </location>
</feature>
<dbReference type="Gene3D" id="3.40.50.300">
    <property type="entry name" value="P-loop containing nucleotide triphosphate hydrolases"/>
    <property type="match status" value="2"/>
</dbReference>
<feature type="domain" description="ABC transporter" evidence="4">
    <location>
        <begin position="19"/>
        <end position="287"/>
    </location>
</feature>